<feature type="coiled-coil region" evidence="1">
    <location>
        <begin position="231"/>
        <end position="282"/>
    </location>
</feature>
<dbReference type="Proteomes" id="UP000220158">
    <property type="component" value="Unassembled WGS sequence"/>
</dbReference>
<dbReference type="RefSeq" id="XP_028531049.1">
    <property type="nucleotide sequence ID" value="XM_028677111.1"/>
</dbReference>
<dbReference type="EMBL" id="CVMU01000034">
    <property type="protein sequence ID" value="CRG84127.1"/>
    <property type="molecule type" value="Genomic_DNA"/>
</dbReference>
<organism evidence="2 3">
    <name type="scientific">Plasmodium relictum</name>
    <dbReference type="NCBI Taxonomy" id="85471"/>
    <lineage>
        <taxon>Eukaryota</taxon>
        <taxon>Sar</taxon>
        <taxon>Alveolata</taxon>
        <taxon>Apicomplexa</taxon>
        <taxon>Aconoidasida</taxon>
        <taxon>Haemosporida</taxon>
        <taxon>Plasmodiidae</taxon>
        <taxon>Plasmodium</taxon>
        <taxon>Plasmodium (Haemamoeba)</taxon>
    </lineage>
</organism>
<evidence type="ECO:0000313" key="2">
    <source>
        <dbReference type="EMBL" id="CRG84127.1"/>
    </source>
</evidence>
<dbReference type="GeneID" id="39734116"/>
<feature type="coiled-coil region" evidence="1">
    <location>
        <begin position="962"/>
        <end position="1071"/>
    </location>
</feature>
<evidence type="ECO:0000256" key="1">
    <source>
        <dbReference type="SAM" id="Coils"/>
    </source>
</evidence>
<proteinExistence type="predicted"/>
<protein>
    <submittedName>
        <fullName evidence="2">Reticulocyte binding protein, putative</fullName>
    </submittedName>
</protein>
<dbReference type="KEGG" id="prel:PRELSG_0019000"/>
<keyword evidence="1" id="KW-0175">Coiled coil</keyword>
<name>A0A1J1GJY8_PLARL</name>
<reference evidence="2 3" key="1">
    <citation type="submission" date="2015-04" db="EMBL/GenBank/DDBJ databases">
        <authorList>
            <consortium name="Pathogen Informatics"/>
        </authorList>
    </citation>
    <scope>NUCLEOTIDE SEQUENCE [LARGE SCALE GENOMIC DNA]</scope>
    <source>
        <strain evidence="2 3">SGS1</strain>
    </source>
</reference>
<feature type="coiled-coil region" evidence="1">
    <location>
        <begin position="1291"/>
        <end position="1392"/>
    </location>
</feature>
<accession>A0A1J1GJY8</accession>
<sequence>MEKTKIEIVLFTLIFIFFGIYFEKKIEVTSTNIKSGIKDSSFFSNLKKKKLENNSITTDNNNQKKSFKSSILSNSDTYNKKIARLKIEDEKSLYLYNVKPLIILKNNYIRTKPLNTAYVEKSVPYLSNIYIYNEGKRSKLGNIPYSFIQKETPELIDIEVLNDYNSLITVLNGSYTNAKNTYTRSQSYKEMERYFEEPQDKKYKFKNQIIPLINNLTELTQEYMKYCEESKEKIEKKMNELHEFIGNLEEVRSFTEKTIELKKNIKDIKKKLDEDFKAIKNNKEEVHDSLSKIMRNKYCPFLYCEKVLPYYGSAVNHYYNKIKKNTSDYTDFLQEAEHFMNSDNKLLKIKDKNFYHKRYKYSLKLLIEEINVIISIHKKNKRTISNNISIITQSNSHYSSCKFSSNNIVNIVISPSVMCNENIFIEDWNKKLKIDFENKKKAIYDLFDKIKQELWDSINSLVYPQNIELQSVEITSQSQKLLSDTNSMIYENCEMLDDLSYSSPGISTIKHEITKLYAEIITHNISMNNSFDLINQKCDSIKSKKNKIETMKTSLPLNEGKTLSDITDDVFTTKQNIERIITSANDKIEVIQNKYKEISDLKNIIEGLIEQIKTKKRELNELERKEDEAKEQCIKKIEQHLGHIEEKLNKLNQFIDLKDKDNENLKVIENVIDASSCNNKDEYTKKKEEAKEQWKSALIYLFGDERIEKMCKDMPVYLSEKKNLNYMVYDLDTINNTFDNLNQKYIEIDNIVIQSTTIMNEKVAYAESNFIQLRDIIIKESIEDLHNKMNNSFQQFNNTVNSISQNITNYKANIEKFKIWEDAIEKKKNDILDKFVEENSDILKEDTSTEILNLEKVIRETKNLISTKISDGRSVLCTFQKQFELYDKIQNYFGILKNNEISNNLNFLKTTIHKINADRVLDDYDTKYKNETSSIDDSIKNVELSKKVIESFNILNKVINGSNKNNESIECLKTNLKESEEKIDRQIISVNEDNLIENQVKENLLSKLKEKKNMEDQKRKIDKLDKDSKELQESSLSFKETTKSSLTEENIEAYSRDISKKKEKLESITGEIHTLKVGIMNLNLEVENIINIQNNEIADLIYKLIIKLDLDINSKIKASLGILEETKNSFEKYNSEKDIKNIHNEKNRENLRVVSQNFINFKDEINTYNEKFIKIQSDSKNEVDNSDKLKQNNENFNNKRVSMKRYYDNIKNISENLGEMEKELETSLKNINKKKIEYKKILVIDILDQISDNKKGGEKEVTIIDEYKGKIEELKKKIPDTTECELVNFKYEDYVINAKKNKEVINKLEQEVNSLRETVSKDIKEDEINRIQMEVKKKLNEIIKEKNKIDNASEALKNMGKFLMLTKFSIVMDEIQSNVKKVREEEKNAEKKFIESENIQKNILDDLKKVGELQNLLIHNLDEDSINGSIEKIILIKDRTESNSENINMLLTEVEKHKETSSLYLNNTIRGREKIEYLKKHDNDETQNITEAVMQNINNYVHESENCSKNAERHAQETSKNYTLSLEY</sequence>
<gene>
    <name evidence="2" type="ORF">PRELSG_0019000</name>
</gene>
<evidence type="ECO:0000313" key="3">
    <source>
        <dbReference type="Proteomes" id="UP000220158"/>
    </source>
</evidence>
<feature type="non-terminal residue" evidence="2">
    <location>
        <position position="1528"/>
    </location>
</feature>
<dbReference type="OMA" id="WESCEAN"/>
<dbReference type="VEuPathDB" id="PlasmoDB:PRELSG_0019000"/>
<keyword evidence="3" id="KW-1185">Reference proteome</keyword>
<feature type="coiled-coil region" evidence="1">
    <location>
        <begin position="574"/>
        <end position="639"/>
    </location>
</feature>
<feature type="coiled-coil region" evidence="1">
    <location>
        <begin position="1203"/>
        <end position="1237"/>
    </location>
</feature>